<dbReference type="EMBL" id="JAZDWU010000012">
    <property type="protein sequence ID" value="KAK9984853.1"/>
    <property type="molecule type" value="Genomic_DNA"/>
</dbReference>
<comment type="caution">
    <text evidence="3">The sequence shown here is derived from an EMBL/GenBank/DDBJ whole genome shotgun (WGS) entry which is preliminary data.</text>
</comment>
<gene>
    <name evidence="3" type="ORF">SO802_034378</name>
</gene>
<dbReference type="Proteomes" id="UP001459277">
    <property type="component" value="Unassembled WGS sequence"/>
</dbReference>
<dbReference type="AlphaFoldDB" id="A0AAW2BHF6"/>
<sequence>MCLALPAHAPHMHTTCTSVAHAYLIFEEKDWADLFGNFEDPIDDLVKEFYSNARFTGVELKCWVRGKKFIITPDYIAEVLRITRPANVDLTPYDDKLPQVQDILKILGPNHEISTKGTSIGTAKFAPELKTLTLITFSNLYPLSNTRFINLGRAQFLCGLITGVPIDICAHIFQLIGKTTAQTVARTCLPFCSLIMKIMVLKGVYPPKYGKTLVRLRPISMFSLQASKSHSSKAPKSESFPHATSSSHDSATHTTPVHIETASSHTPEL</sequence>
<evidence type="ECO:0000259" key="2">
    <source>
        <dbReference type="Pfam" id="PF20167"/>
    </source>
</evidence>
<organism evidence="3 4">
    <name type="scientific">Lithocarpus litseifolius</name>
    <dbReference type="NCBI Taxonomy" id="425828"/>
    <lineage>
        <taxon>Eukaryota</taxon>
        <taxon>Viridiplantae</taxon>
        <taxon>Streptophyta</taxon>
        <taxon>Embryophyta</taxon>
        <taxon>Tracheophyta</taxon>
        <taxon>Spermatophyta</taxon>
        <taxon>Magnoliopsida</taxon>
        <taxon>eudicotyledons</taxon>
        <taxon>Gunneridae</taxon>
        <taxon>Pentapetalae</taxon>
        <taxon>rosids</taxon>
        <taxon>fabids</taxon>
        <taxon>Fagales</taxon>
        <taxon>Fagaceae</taxon>
        <taxon>Lithocarpus</taxon>
    </lineage>
</organism>
<feature type="domain" description="Putative plant transposon protein" evidence="2">
    <location>
        <begin position="28"/>
        <end position="204"/>
    </location>
</feature>
<name>A0AAW2BHF6_9ROSI</name>
<reference evidence="3 4" key="1">
    <citation type="submission" date="2024-01" db="EMBL/GenBank/DDBJ databases">
        <title>A telomere-to-telomere, gap-free genome of sweet tea (Lithocarpus litseifolius).</title>
        <authorList>
            <person name="Zhou J."/>
        </authorList>
    </citation>
    <scope>NUCLEOTIDE SEQUENCE [LARGE SCALE GENOMIC DNA]</scope>
    <source>
        <strain evidence="3">Zhou-2022a</strain>
        <tissue evidence="3">Leaf</tissue>
    </source>
</reference>
<keyword evidence="4" id="KW-1185">Reference proteome</keyword>
<dbReference type="InterPro" id="IPR046796">
    <property type="entry name" value="Transposase_32_dom"/>
</dbReference>
<dbReference type="Pfam" id="PF20167">
    <property type="entry name" value="Transposase_32"/>
    <property type="match status" value="1"/>
</dbReference>
<evidence type="ECO:0000313" key="4">
    <source>
        <dbReference type="Proteomes" id="UP001459277"/>
    </source>
</evidence>
<evidence type="ECO:0000256" key="1">
    <source>
        <dbReference type="SAM" id="MobiDB-lite"/>
    </source>
</evidence>
<evidence type="ECO:0000313" key="3">
    <source>
        <dbReference type="EMBL" id="KAK9984853.1"/>
    </source>
</evidence>
<feature type="region of interest" description="Disordered" evidence="1">
    <location>
        <begin position="230"/>
        <end position="269"/>
    </location>
</feature>
<accession>A0AAW2BHF6</accession>
<feature type="compositionally biased region" description="Low complexity" evidence="1">
    <location>
        <begin position="230"/>
        <end position="255"/>
    </location>
</feature>
<proteinExistence type="predicted"/>
<protein>
    <recommendedName>
        <fullName evidence="2">Putative plant transposon protein domain-containing protein</fullName>
    </recommendedName>
</protein>